<keyword evidence="5" id="KW-1185">Reference proteome</keyword>
<accession>A0A410DTP0</accession>
<evidence type="ECO:0000256" key="2">
    <source>
        <dbReference type="SAM" id="Coils"/>
    </source>
</evidence>
<dbReference type="RefSeq" id="WP_128213177.1">
    <property type="nucleotide sequence ID" value="NZ_CP025746.1"/>
</dbReference>
<name>A0A410DTP0_9CLOT</name>
<dbReference type="Proteomes" id="UP000286268">
    <property type="component" value="Chromosome"/>
</dbReference>
<dbReference type="PANTHER" id="PTHR30204">
    <property type="entry name" value="REDOX-CYCLING DRUG-SENSING TRANSCRIPTIONAL ACTIVATOR SOXR"/>
    <property type="match status" value="1"/>
</dbReference>
<dbReference type="InterPro" id="IPR000551">
    <property type="entry name" value="MerR-type_HTH_dom"/>
</dbReference>
<dbReference type="InterPro" id="IPR012925">
    <property type="entry name" value="TipAS_dom"/>
</dbReference>
<dbReference type="SMART" id="SM00422">
    <property type="entry name" value="HTH_MERR"/>
    <property type="match status" value="1"/>
</dbReference>
<dbReference type="PANTHER" id="PTHR30204:SF90">
    <property type="entry name" value="HTH-TYPE TRANSCRIPTIONAL ACTIVATOR MTA"/>
    <property type="match status" value="1"/>
</dbReference>
<dbReference type="GO" id="GO:0003677">
    <property type="term" value="F:DNA binding"/>
    <property type="evidence" value="ECO:0007669"/>
    <property type="project" value="UniProtKB-KW"/>
</dbReference>
<gene>
    <name evidence="4" type="ORF">C1I91_12480</name>
</gene>
<dbReference type="SUPFAM" id="SSF46955">
    <property type="entry name" value="Putative DNA-binding domain"/>
    <property type="match status" value="1"/>
</dbReference>
<dbReference type="AlphaFoldDB" id="A0A410DTP0"/>
<dbReference type="EMBL" id="CP025746">
    <property type="protein sequence ID" value="QAA32390.1"/>
    <property type="molecule type" value="Genomic_DNA"/>
</dbReference>
<evidence type="ECO:0000259" key="3">
    <source>
        <dbReference type="PROSITE" id="PS50937"/>
    </source>
</evidence>
<organism evidence="4 5">
    <name type="scientific">Clostridium manihotivorum</name>
    <dbReference type="NCBI Taxonomy" id="2320868"/>
    <lineage>
        <taxon>Bacteria</taxon>
        <taxon>Bacillati</taxon>
        <taxon>Bacillota</taxon>
        <taxon>Clostridia</taxon>
        <taxon>Eubacteriales</taxon>
        <taxon>Clostridiaceae</taxon>
        <taxon>Clostridium</taxon>
    </lineage>
</organism>
<sequence>MRTVKQVSELTGISVRALHYYDEIGLLKPSEITEAGYRLYDEEALKTLQQILFFKELDIPLKEVKEIMTSPYFDKMKALEEQKKLLILKRKRLNGLIDLINKTLKGEGNMNFEEFDMSEYYKVLEEYKLEHEDKIIKAYGSIEKYNESIEKIKSKEAEIAKSAIRQYGSIERYAKAIKNNLNSEKLENLSEKIDKFRKDLLEENHPRLKELYRKLIEDTSKDPTSKEIQEVAEEISATAKKDYDVFQVEEIGGQFWYSHVQMYLVFPDWIKSFEDKYGEGTCKFVGEALKKNLDNKKPRAVELYEELLADLSKDPASEEIQQIVKEIEELHEKTNKIYKLDQGDNYMGYMAESYLSNDIIIKATDKKYGEGASKFIGEAFKFYSEK</sequence>
<dbReference type="GO" id="GO:0003700">
    <property type="term" value="F:DNA-binding transcription factor activity"/>
    <property type="evidence" value="ECO:0007669"/>
    <property type="project" value="InterPro"/>
</dbReference>
<evidence type="ECO:0000256" key="1">
    <source>
        <dbReference type="ARBA" id="ARBA00023125"/>
    </source>
</evidence>
<evidence type="ECO:0000313" key="5">
    <source>
        <dbReference type="Proteomes" id="UP000286268"/>
    </source>
</evidence>
<dbReference type="Pfam" id="PF07739">
    <property type="entry name" value="TipAS"/>
    <property type="match status" value="2"/>
</dbReference>
<dbReference type="KEGG" id="cmah:C1I91_12480"/>
<dbReference type="InterPro" id="IPR009061">
    <property type="entry name" value="DNA-bd_dom_put_sf"/>
</dbReference>
<feature type="domain" description="HTH merR-type" evidence="3">
    <location>
        <begin position="1"/>
        <end position="70"/>
    </location>
</feature>
<dbReference type="PROSITE" id="PS50937">
    <property type="entry name" value="HTH_MERR_2"/>
    <property type="match status" value="1"/>
</dbReference>
<proteinExistence type="predicted"/>
<dbReference type="CDD" id="cd01106">
    <property type="entry name" value="HTH_TipAL-Mta"/>
    <property type="match status" value="1"/>
</dbReference>
<keyword evidence="2" id="KW-0175">Coiled coil</keyword>
<keyword evidence="1" id="KW-0238">DNA-binding</keyword>
<dbReference type="OrthoDB" id="9814833at2"/>
<evidence type="ECO:0000313" key="4">
    <source>
        <dbReference type="EMBL" id="QAA32390.1"/>
    </source>
</evidence>
<reference evidence="4 5" key="1">
    <citation type="submission" date="2018-01" db="EMBL/GenBank/DDBJ databases">
        <title>Genome Sequencing and Assembly of Anaerobacter polyendosporus strain CT4.</title>
        <authorList>
            <person name="Tachaapaikoon C."/>
            <person name="Sutheeworapong S."/>
            <person name="Jenjaroenpun P."/>
            <person name="Wongsurawat T."/>
            <person name="Nookeaw I."/>
            <person name="Cheawchanlertfa P."/>
            <person name="Kosugi A."/>
            <person name="Cheevadhanarak S."/>
            <person name="Ratanakhanokchai K."/>
        </authorList>
    </citation>
    <scope>NUCLEOTIDE SEQUENCE [LARGE SCALE GENOMIC DNA]</scope>
    <source>
        <strain evidence="4 5">CT4</strain>
    </source>
</reference>
<dbReference type="Pfam" id="PF13411">
    <property type="entry name" value="MerR_1"/>
    <property type="match status" value="1"/>
</dbReference>
<protein>
    <submittedName>
        <fullName evidence="4">MerR family transcriptional regulator</fullName>
    </submittedName>
</protein>
<dbReference type="InterPro" id="IPR047057">
    <property type="entry name" value="MerR_fam"/>
</dbReference>
<dbReference type="Gene3D" id="1.10.1660.10">
    <property type="match status" value="1"/>
</dbReference>
<feature type="coiled-coil region" evidence="2">
    <location>
        <begin position="179"/>
        <end position="218"/>
    </location>
</feature>